<evidence type="ECO:0000259" key="2">
    <source>
        <dbReference type="Pfam" id="PF08450"/>
    </source>
</evidence>
<evidence type="ECO:0000313" key="3">
    <source>
        <dbReference type="EMBL" id="CAB3751000.1"/>
    </source>
</evidence>
<gene>
    <name evidence="3" type="ORF">LMG29542_01388</name>
</gene>
<dbReference type="GO" id="GO:0016787">
    <property type="term" value="F:hydrolase activity"/>
    <property type="evidence" value="ECO:0007669"/>
    <property type="project" value="UniProtKB-KW"/>
</dbReference>
<proteinExistence type="predicted"/>
<keyword evidence="4" id="KW-1185">Reference proteome</keyword>
<keyword evidence="1" id="KW-0378">Hydrolase</keyword>
<dbReference type="PANTHER" id="PTHR47572">
    <property type="entry name" value="LIPOPROTEIN-RELATED"/>
    <property type="match status" value="1"/>
</dbReference>
<dbReference type="Gene3D" id="2.120.10.30">
    <property type="entry name" value="TolB, C-terminal domain"/>
    <property type="match status" value="1"/>
</dbReference>
<dbReference type="AlphaFoldDB" id="A0A6J5D9L9"/>
<protein>
    <recommendedName>
        <fullName evidence="2">SMP-30/Gluconolactonase/LRE-like region domain-containing protein</fullName>
    </recommendedName>
</protein>
<organism evidence="3 4">
    <name type="scientific">Paraburkholderia humisilvae</name>
    <dbReference type="NCBI Taxonomy" id="627669"/>
    <lineage>
        <taxon>Bacteria</taxon>
        <taxon>Pseudomonadati</taxon>
        <taxon>Pseudomonadota</taxon>
        <taxon>Betaproteobacteria</taxon>
        <taxon>Burkholderiales</taxon>
        <taxon>Burkholderiaceae</taxon>
        <taxon>Paraburkholderia</taxon>
    </lineage>
</organism>
<dbReference type="Pfam" id="PF08450">
    <property type="entry name" value="SGL"/>
    <property type="match status" value="1"/>
</dbReference>
<dbReference type="Proteomes" id="UP000494363">
    <property type="component" value="Unassembled WGS sequence"/>
</dbReference>
<dbReference type="InterPro" id="IPR051262">
    <property type="entry name" value="SMP-30/CGR1_Lactonase"/>
</dbReference>
<dbReference type="InterPro" id="IPR013658">
    <property type="entry name" value="SGL"/>
</dbReference>
<reference evidence="3 4" key="1">
    <citation type="submission" date="2020-04" db="EMBL/GenBank/DDBJ databases">
        <authorList>
            <person name="De Canck E."/>
        </authorList>
    </citation>
    <scope>NUCLEOTIDE SEQUENCE [LARGE SCALE GENOMIC DNA]</scope>
    <source>
        <strain evidence="3 4">LMG 29542</strain>
    </source>
</reference>
<dbReference type="EMBL" id="CADIKH010000005">
    <property type="protein sequence ID" value="CAB3751000.1"/>
    <property type="molecule type" value="Genomic_DNA"/>
</dbReference>
<evidence type="ECO:0000256" key="1">
    <source>
        <dbReference type="ARBA" id="ARBA00022801"/>
    </source>
</evidence>
<evidence type="ECO:0000313" key="4">
    <source>
        <dbReference type="Proteomes" id="UP000494363"/>
    </source>
</evidence>
<sequence length="333" mass="35658">MNTVQYPVPHDFRLRLSDLTSVGVGVSRPECVLALADGELVTGHASGGYSVVAVDGSVRHVMIKSDRRFLPNGIAVTTDGKVLFAHLGVTDGGVFSIDREGNVAPVIEAVDGVALPPTNYVSVENNGGIWFTVSTRKTPRSLAWNKTVADGFIGYMDDRGARIVADGLGYTNEIAFSPDGQWVYVNETYAQRVSRLRLAPDGKLGRQETVVQLGGADLPDGLTFDEWGGLWVTCIASNRLLVIRPDGELQVVIDEPDERHAERVATGILSGTLTWEDMQGPPGNAPLGNVSSLAFGGANRRTAFLGSLTSGNIWAFQSPVSGAETTNHRRRLA</sequence>
<accession>A0A6J5D9L9</accession>
<feature type="domain" description="SMP-30/Gluconolactonase/LRE-like region" evidence="2">
    <location>
        <begin position="92"/>
        <end position="258"/>
    </location>
</feature>
<dbReference type="InterPro" id="IPR011042">
    <property type="entry name" value="6-blade_b-propeller_TolB-like"/>
</dbReference>
<dbReference type="PANTHER" id="PTHR47572:SF4">
    <property type="entry name" value="LACTONASE DRP35"/>
    <property type="match status" value="1"/>
</dbReference>
<name>A0A6J5D9L9_9BURK</name>
<dbReference type="SUPFAM" id="SSF63829">
    <property type="entry name" value="Calcium-dependent phosphotriesterase"/>
    <property type="match status" value="1"/>
</dbReference>